<evidence type="ECO:0000313" key="3">
    <source>
        <dbReference type="EMBL" id="NKF20740.1"/>
    </source>
</evidence>
<feature type="compositionally biased region" description="Polar residues" evidence="1">
    <location>
        <begin position="88"/>
        <end position="98"/>
    </location>
</feature>
<organism evidence="3 4">
    <name type="scientific">Solimonas marina</name>
    <dbReference type="NCBI Taxonomy" id="2714601"/>
    <lineage>
        <taxon>Bacteria</taxon>
        <taxon>Pseudomonadati</taxon>
        <taxon>Pseudomonadota</taxon>
        <taxon>Gammaproteobacteria</taxon>
        <taxon>Nevskiales</taxon>
        <taxon>Nevskiaceae</taxon>
        <taxon>Solimonas</taxon>
    </lineage>
</organism>
<keyword evidence="2" id="KW-0732">Signal</keyword>
<feature type="chain" id="PRO_5038045547" description="Nickel/cobalt transporter regulator" evidence="2">
    <location>
        <begin position="25"/>
        <end position="190"/>
    </location>
</feature>
<dbReference type="Proteomes" id="UP000653472">
    <property type="component" value="Unassembled WGS sequence"/>
</dbReference>
<dbReference type="RefSeq" id="WP_168146007.1">
    <property type="nucleotide sequence ID" value="NZ_JAAVXB010000001.1"/>
</dbReference>
<feature type="compositionally biased region" description="Polar residues" evidence="1">
    <location>
        <begin position="67"/>
        <end position="77"/>
    </location>
</feature>
<protein>
    <recommendedName>
        <fullName evidence="5">Nickel/cobalt transporter regulator</fullName>
    </recommendedName>
</protein>
<evidence type="ECO:0000313" key="4">
    <source>
        <dbReference type="Proteomes" id="UP000653472"/>
    </source>
</evidence>
<sequence>MTRHFHLAAGLAAALALGSTSVWAQGQGHDQDHGKDQKPQSSAQHGAPQSGGGHESASPQHGGGAPSNGNSHGSAPGNSGEHRATTPAPAQSRGNSGNAHYEFSASDRSKLEQHYHRILGNVDRSHRPDFRSGEKIPDRYRGSITPAPESIRGRLPAPPSGYSIGYYQGYTVVYDPTTYLILSVVDLLTN</sequence>
<dbReference type="AlphaFoldDB" id="A0A969W6Y7"/>
<comment type="caution">
    <text evidence="3">The sequence shown here is derived from an EMBL/GenBank/DDBJ whole genome shotgun (WGS) entry which is preliminary data.</text>
</comment>
<accession>A0A969W6Y7</accession>
<proteinExistence type="predicted"/>
<feature type="compositionally biased region" description="Basic and acidic residues" evidence="1">
    <location>
        <begin position="123"/>
        <end position="141"/>
    </location>
</feature>
<feature type="region of interest" description="Disordered" evidence="1">
    <location>
        <begin position="123"/>
        <end position="154"/>
    </location>
</feature>
<gene>
    <name evidence="3" type="ORF">G7Y82_00325</name>
</gene>
<name>A0A969W6Y7_9GAMM</name>
<evidence type="ECO:0000256" key="2">
    <source>
        <dbReference type="SAM" id="SignalP"/>
    </source>
</evidence>
<feature type="signal peptide" evidence="2">
    <location>
        <begin position="1"/>
        <end position="24"/>
    </location>
</feature>
<dbReference type="EMBL" id="JAAVXB010000001">
    <property type="protein sequence ID" value="NKF20740.1"/>
    <property type="molecule type" value="Genomic_DNA"/>
</dbReference>
<reference evidence="3" key="1">
    <citation type="submission" date="2020-03" db="EMBL/GenBank/DDBJ databases">
        <title>Solimonas marina sp. nov., isolated from deep seawater of the Pacific Ocean.</title>
        <authorList>
            <person name="Liu X."/>
            <person name="Lai Q."/>
            <person name="Sun F."/>
            <person name="Gai Y."/>
            <person name="Li G."/>
            <person name="Shao Z."/>
        </authorList>
    </citation>
    <scope>NUCLEOTIDE SEQUENCE</scope>
    <source>
        <strain evidence="3">C16B3</strain>
    </source>
</reference>
<feature type="compositionally biased region" description="Basic and acidic residues" evidence="1">
    <location>
        <begin position="29"/>
        <end position="38"/>
    </location>
</feature>
<keyword evidence="4" id="KW-1185">Reference proteome</keyword>
<evidence type="ECO:0008006" key="5">
    <source>
        <dbReference type="Google" id="ProtNLM"/>
    </source>
</evidence>
<feature type="region of interest" description="Disordered" evidence="1">
    <location>
        <begin position="24"/>
        <end position="108"/>
    </location>
</feature>
<evidence type="ECO:0000256" key="1">
    <source>
        <dbReference type="SAM" id="MobiDB-lite"/>
    </source>
</evidence>